<protein>
    <recommendedName>
        <fullName evidence="3">AMP-dependent synthetase/ligase domain-containing protein</fullName>
    </recommendedName>
</protein>
<evidence type="ECO:0000313" key="5">
    <source>
        <dbReference type="Proteomes" id="UP000184300"/>
    </source>
</evidence>
<dbReference type="EMBL" id="KV878901">
    <property type="protein sequence ID" value="OJJ82686.1"/>
    <property type="molecule type" value="Genomic_DNA"/>
</dbReference>
<dbReference type="Proteomes" id="UP000184300">
    <property type="component" value="Unassembled WGS sequence"/>
</dbReference>
<dbReference type="AlphaFoldDB" id="A0A1L9VFJ4"/>
<dbReference type="VEuPathDB" id="FungiDB:ASPGLDRAFT_36808"/>
<dbReference type="InterPro" id="IPR000873">
    <property type="entry name" value="AMP-dep_synth/lig_dom"/>
</dbReference>
<dbReference type="PANTHER" id="PTHR43439:SF2">
    <property type="entry name" value="ENZYME, PUTATIVE (JCVI)-RELATED"/>
    <property type="match status" value="1"/>
</dbReference>
<name>A0A1L9VFJ4_ASPGL</name>
<dbReference type="RefSeq" id="XP_022399384.1">
    <property type="nucleotide sequence ID" value="XM_022544741.1"/>
</dbReference>
<evidence type="ECO:0000256" key="1">
    <source>
        <dbReference type="ARBA" id="ARBA00022450"/>
    </source>
</evidence>
<reference evidence="5" key="1">
    <citation type="journal article" date="2017" name="Genome Biol.">
        <title>Comparative genomics reveals high biological diversity and specific adaptations in the industrially and medically important fungal genus Aspergillus.</title>
        <authorList>
            <person name="de Vries R.P."/>
            <person name="Riley R."/>
            <person name="Wiebenga A."/>
            <person name="Aguilar-Osorio G."/>
            <person name="Amillis S."/>
            <person name="Uchima C.A."/>
            <person name="Anderluh G."/>
            <person name="Asadollahi M."/>
            <person name="Askin M."/>
            <person name="Barry K."/>
            <person name="Battaglia E."/>
            <person name="Bayram O."/>
            <person name="Benocci T."/>
            <person name="Braus-Stromeyer S.A."/>
            <person name="Caldana C."/>
            <person name="Canovas D."/>
            <person name="Cerqueira G.C."/>
            <person name="Chen F."/>
            <person name="Chen W."/>
            <person name="Choi C."/>
            <person name="Clum A."/>
            <person name="Dos Santos R.A."/>
            <person name="Damasio A.R."/>
            <person name="Diallinas G."/>
            <person name="Emri T."/>
            <person name="Fekete E."/>
            <person name="Flipphi M."/>
            <person name="Freyberg S."/>
            <person name="Gallo A."/>
            <person name="Gournas C."/>
            <person name="Habgood R."/>
            <person name="Hainaut M."/>
            <person name="Harispe M.L."/>
            <person name="Henrissat B."/>
            <person name="Hilden K.S."/>
            <person name="Hope R."/>
            <person name="Hossain A."/>
            <person name="Karabika E."/>
            <person name="Karaffa L."/>
            <person name="Karanyi Z."/>
            <person name="Krasevec N."/>
            <person name="Kuo A."/>
            <person name="Kusch H."/>
            <person name="LaButti K."/>
            <person name="Lagendijk E.L."/>
            <person name="Lapidus A."/>
            <person name="Levasseur A."/>
            <person name="Lindquist E."/>
            <person name="Lipzen A."/>
            <person name="Logrieco A.F."/>
            <person name="MacCabe A."/>
            <person name="Maekelae M.R."/>
            <person name="Malavazi I."/>
            <person name="Melin P."/>
            <person name="Meyer V."/>
            <person name="Mielnichuk N."/>
            <person name="Miskei M."/>
            <person name="Molnar A.P."/>
            <person name="Mule G."/>
            <person name="Ngan C.Y."/>
            <person name="Orejas M."/>
            <person name="Orosz E."/>
            <person name="Ouedraogo J.P."/>
            <person name="Overkamp K.M."/>
            <person name="Park H.-S."/>
            <person name="Perrone G."/>
            <person name="Piumi F."/>
            <person name="Punt P.J."/>
            <person name="Ram A.F."/>
            <person name="Ramon A."/>
            <person name="Rauscher S."/>
            <person name="Record E."/>
            <person name="Riano-Pachon D.M."/>
            <person name="Robert V."/>
            <person name="Roehrig J."/>
            <person name="Ruller R."/>
            <person name="Salamov A."/>
            <person name="Salih N.S."/>
            <person name="Samson R.A."/>
            <person name="Sandor E."/>
            <person name="Sanguinetti M."/>
            <person name="Schuetze T."/>
            <person name="Sepcic K."/>
            <person name="Shelest E."/>
            <person name="Sherlock G."/>
            <person name="Sophianopoulou V."/>
            <person name="Squina F.M."/>
            <person name="Sun H."/>
            <person name="Susca A."/>
            <person name="Todd R.B."/>
            <person name="Tsang A."/>
            <person name="Unkles S.E."/>
            <person name="van de Wiele N."/>
            <person name="van Rossen-Uffink D."/>
            <person name="Oliveira J.V."/>
            <person name="Vesth T.C."/>
            <person name="Visser J."/>
            <person name="Yu J.-H."/>
            <person name="Zhou M."/>
            <person name="Andersen M.R."/>
            <person name="Archer D.B."/>
            <person name="Baker S.E."/>
            <person name="Benoit I."/>
            <person name="Brakhage A.A."/>
            <person name="Braus G.H."/>
            <person name="Fischer R."/>
            <person name="Frisvad J.C."/>
            <person name="Goldman G.H."/>
            <person name="Houbraken J."/>
            <person name="Oakley B."/>
            <person name="Pocsi I."/>
            <person name="Scazzocchio C."/>
            <person name="Seiboth B."/>
            <person name="vanKuyk P.A."/>
            <person name="Wortman J."/>
            <person name="Dyer P.S."/>
            <person name="Grigoriev I.V."/>
        </authorList>
    </citation>
    <scope>NUCLEOTIDE SEQUENCE [LARGE SCALE GENOMIC DNA]</scope>
    <source>
        <strain evidence="5">CBS 516.65</strain>
    </source>
</reference>
<dbReference type="Gene3D" id="3.40.50.12780">
    <property type="entry name" value="N-terminal domain of ligase-like"/>
    <property type="match status" value="1"/>
</dbReference>
<dbReference type="PANTHER" id="PTHR43439">
    <property type="entry name" value="PHENYLACETATE-COENZYME A LIGASE"/>
    <property type="match status" value="1"/>
</dbReference>
<sequence>MADLAGAVNYTAWWIERTIGRGNPSEPLAYMGARDLRYTTFAFACMKTGHSVSGRLCSSPLPEIPRRHFCMSSTRQNLQSFFFSAEQQKVVEQLQQANKNLQSWEVPGLWEVFDKKVDCYPFVKQYADVEDEAPIIIHSSGTTGFPKPIYLTNGFWSVMDNNSELPVPEGRKEALMNTVKPGGLFFMMAPFFHLMGLVCFVESICHNTPFFLSPEKPMTVELLARIIDENHPVTSLLTPSVIEDIGSSPQGLDLLRRFEVIFFGGAPLSPKIGAGFVASLAPVDRNEWAWFEWNPYAAVDMQYAVDGAYELVLCRTETRDFSAIFHTFPELKEYRAKDLFVPYPTKAGLWRYHG</sequence>
<keyword evidence="2" id="KW-0597">Phosphoprotein</keyword>
<gene>
    <name evidence="4" type="ORF">ASPGLDRAFT_36808</name>
</gene>
<organism evidence="4 5">
    <name type="scientific">Aspergillus glaucus CBS 516.65</name>
    <dbReference type="NCBI Taxonomy" id="1160497"/>
    <lineage>
        <taxon>Eukaryota</taxon>
        <taxon>Fungi</taxon>
        <taxon>Dikarya</taxon>
        <taxon>Ascomycota</taxon>
        <taxon>Pezizomycotina</taxon>
        <taxon>Eurotiomycetes</taxon>
        <taxon>Eurotiomycetidae</taxon>
        <taxon>Eurotiales</taxon>
        <taxon>Aspergillaceae</taxon>
        <taxon>Aspergillus</taxon>
        <taxon>Aspergillus subgen. Aspergillus</taxon>
    </lineage>
</organism>
<keyword evidence="5" id="KW-1185">Reference proteome</keyword>
<proteinExistence type="predicted"/>
<dbReference type="STRING" id="1160497.A0A1L9VFJ4"/>
<dbReference type="GeneID" id="34461002"/>
<dbReference type="InterPro" id="IPR051414">
    <property type="entry name" value="Adenylate-forming_Reductase"/>
</dbReference>
<evidence type="ECO:0000313" key="4">
    <source>
        <dbReference type="EMBL" id="OJJ82686.1"/>
    </source>
</evidence>
<dbReference type="PROSITE" id="PS00455">
    <property type="entry name" value="AMP_BINDING"/>
    <property type="match status" value="1"/>
</dbReference>
<dbReference type="OrthoDB" id="429813at2759"/>
<keyword evidence="1" id="KW-0596">Phosphopantetheine</keyword>
<evidence type="ECO:0000256" key="2">
    <source>
        <dbReference type="ARBA" id="ARBA00022553"/>
    </source>
</evidence>
<dbReference type="InterPro" id="IPR042099">
    <property type="entry name" value="ANL_N_sf"/>
</dbReference>
<dbReference type="Pfam" id="PF00501">
    <property type="entry name" value="AMP-binding"/>
    <property type="match status" value="1"/>
</dbReference>
<dbReference type="SUPFAM" id="SSF56801">
    <property type="entry name" value="Acetyl-CoA synthetase-like"/>
    <property type="match status" value="1"/>
</dbReference>
<evidence type="ECO:0000259" key="3">
    <source>
        <dbReference type="Pfam" id="PF00501"/>
    </source>
</evidence>
<accession>A0A1L9VFJ4</accession>
<dbReference type="InterPro" id="IPR020845">
    <property type="entry name" value="AMP-binding_CS"/>
</dbReference>
<feature type="domain" description="AMP-dependent synthetase/ligase" evidence="3">
    <location>
        <begin position="24"/>
        <end position="276"/>
    </location>
</feature>